<evidence type="ECO:0000313" key="3">
    <source>
        <dbReference type="Proteomes" id="UP000257127"/>
    </source>
</evidence>
<protein>
    <recommendedName>
        <fullName evidence="4">Outer membrane protein beta-barrel domain-containing protein</fullName>
    </recommendedName>
</protein>
<feature type="signal peptide" evidence="1">
    <location>
        <begin position="1"/>
        <end position="20"/>
    </location>
</feature>
<evidence type="ECO:0008006" key="4">
    <source>
        <dbReference type="Google" id="ProtNLM"/>
    </source>
</evidence>
<organism evidence="2 3">
    <name type="scientific">Brumimicrobium aurantiacum</name>
    <dbReference type="NCBI Taxonomy" id="1737063"/>
    <lineage>
        <taxon>Bacteria</taxon>
        <taxon>Pseudomonadati</taxon>
        <taxon>Bacteroidota</taxon>
        <taxon>Flavobacteriia</taxon>
        <taxon>Flavobacteriales</taxon>
        <taxon>Crocinitomicaceae</taxon>
        <taxon>Brumimicrobium</taxon>
    </lineage>
</organism>
<accession>A0A3E1EYG3</accession>
<dbReference type="AlphaFoldDB" id="A0A3E1EYG3"/>
<keyword evidence="1" id="KW-0732">Signal</keyword>
<reference evidence="2 3" key="1">
    <citation type="submission" date="2018-08" db="EMBL/GenBank/DDBJ databases">
        <title>The draft genome squence of Brumimicrobium sp. N62.</title>
        <authorList>
            <person name="Du Z.-J."/>
            <person name="Luo H.-R."/>
        </authorList>
    </citation>
    <scope>NUCLEOTIDE SEQUENCE [LARGE SCALE GENOMIC DNA]</scope>
    <source>
        <strain evidence="2 3">N62</strain>
    </source>
</reference>
<proteinExistence type="predicted"/>
<comment type="caution">
    <text evidence="2">The sequence shown here is derived from an EMBL/GenBank/DDBJ whole genome shotgun (WGS) entry which is preliminary data.</text>
</comment>
<keyword evidence="3" id="KW-1185">Reference proteome</keyword>
<name>A0A3E1EYG3_9FLAO</name>
<evidence type="ECO:0000313" key="2">
    <source>
        <dbReference type="EMBL" id="RFC54586.1"/>
    </source>
</evidence>
<gene>
    <name evidence="2" type="ORF">DXU93_06240</name>
</gene>
<dbReference type="RefSeq" id="WP_116880421.1">
    <property type="nucleotide sequence ID" value="NZ_QURB01000003.1"/>
</dbReference>
<sequence length="202" mass="23746">MKHILILVFLFCVFSSISQEANNEPKVKNAFSISAGVFSLGEFSSFGPYFGQSYSFSYQVFFPNRFVFGFNFLTDRSKYIASNKVEEFPSLRKVKGYSMGLQLGIHAVRKEKFDLSIITMPHFNSIDYFLKFYNEEHEMYKEQKRNELLWFVPIVAWRLDFMYKLSQYHGLGLVTDVHIDMIPLELDFTTIGRLMVTYRISF</sequence>
<dbReference type="Proteomes" id="UP000257127">
    <property type="component" value="Unassembled WGS sequence"/>
</dbReference>
<evidence type="ECO:0000256" key="1">
    <source>
        <dbReference type="SAM" id="SignalP"/>
    </source>
</evidence>
<dbReference type="EMBL" id="QURB01000003">
    <property type="protein sequence ID" value="RFC54586.1"/>
    <property type="molecule type" value="Genomic_DNA"/>
</dbReference>
<feature type="chain" id="PRO_5017533710" description="Outer membrane protein beta-barrel domain-containing protein" evidence="1">
    <location>
        <begin position="21"/>
        <end position="202"/>
    </location>
</feature>